<proteinExistence type="predicted"/>
<dbReference type="InterPro" id="IPR029058">
    <property type="entry name" value="AB_hydrolase_fold"/>
</dbReference>
<dbReference type="Proteomes" id="UP000092124">
    <property type="component" value="Unassembled WGS sequence"/>
</dbReference>
<dbReference type="Pfam" id="PF00135">
    <property type="entry name" value="COesterase"/>
    <property type="match status" value="1"/>
</dbReference>
<dbReference type="SUPFAM" id="SSF53474">
    <property type="entry name" value="alpha/beta-Hydrolases"/>
    <property type="match status" value="1"/>
</dbReference>
<protein>
    <recommendedName>
        <fullName evidence="2">Carboxylesterase type B domain-containing protein</fullName>
    </recommendedName>
</protein>
<feature type="domain" description="Carboxylesterase type B" evidence="2">
    <location>
        <begin position="39"/>
        <end position="81"/>
    </location>
</feature>
<evidence type="ECO:0000259" key="2">
    <source>
        <dbReference type="Pfam" id="PF00135"/>
    </source>
</evidence>
<evidence type="ECO:0000313" key="4">
    <source>
        <dbReference type="Proteomes" id="UP000092124"/>
    </source>
</evidence>
<comment type="caution">
    <text evidence="3">The sequence shown here is derived from an EMBL/GenBank/DDBJ whole genome shotgun (WGS) entry which is preliminary data.</text>
</comment>
<evidence type="ECO:0000313" key="3">
    <source>
        <dbReference type="EMBL" id="OBS66114.1"/>
    </source>
</evidence>
<evidence type="ECO:0000256" key="1">
    <source>
        <dbReference type="SAM" id="MobiDB-lite"/>
    </source>
</evidence>
<name>A0A1A6GJS0_NEOLE</name>
<sequence>MASLHSEARTQPAPSGTHTQGKLKEASSPRPCEGQHSWCPHFLGIPFAKPPVSSLCFLTPEAPEPCSAVIDGTSYPAMPLAPVTSD</sequence>
<dbReference type="Gene3D" id="3.40.50.1820">
    <property type="entry name" value="alpha/beta hydrolase"/>
    <property type="match status" value="1"/>
</dbReference>
<gene>
    <name evidence="3" type="ORF">A6R68_05346</name>
</gene>
<keyword evidence="4" id="KW-1185">Reference proteome</keyword>
<organism evidence="3 4">
    <name type="scientific">Neotoma lepida</name>
    <name type="common">Desert woodrat</name>
    <dbReference type="NCBI Taxonomy" id="56216"/>
    <lineage>
        <taxon>Eukaryota</taxon>
        <taxon>Metazoa</taxon>
        <taxon>Chordata</taxon>
        <taxon>Craniata</taxon>
        <taxon>Vertebrata</taxon>
        <taxon>Euteleostomi</taxon>
        <taxon>Mammalia</taxon>
        <taxon>Eutheria</taxon>
        <taxon>Euarchontoglires</taxon>
        <taxon>Glires</taxon>
        <taxon>Rodentia</taxon>
        <taxon>Myomorpha</taxon>
        <taxon>Muroidea</taxon>
        <taxon>Cricetidae</taxon>
        <taxon>Neotominae</taxon>
        <taxon>Neotoma</taxon>
    </lineage>
</organism>
<reference evidence="3 4" key="1">
    <citation type="submission" date="2016-06" db="EMBL/GenBank/DDBJ databases">
        <title>The Draft Genome Sequence and Annotation of the Desert Woodrat Neotoma lepida.</title>
        <authorList>
            <person name="Campbell M."/>
            <person name="Oakeson K.F."/>
            <person name="Yandell M."/>
            <person name="Halpert J.R."/>
            <person name="Dearing D."/>
        </authorList>
    </citation>
    <scope>NUCLEOTIDE SEQUENCE [LARGE SCALE GENOMIC DNA]</scope>
    <source>
        <strain evidence="3">417</strain>
        <tissue evidence="3">Liver</tissue>
    </source>
</reference>
<dbReference type="EMBL" id="LZPO01087488">
    <property type="protein sequence ID" value="OBS66114.1"/>
    <property type="molecule type" value="Genomic_DNA"/>
</dbReference>
<dbReference type="InterPro" id="IPR002018">
    <property type="entry name" value="CarbesteraseB"/>
</dbReference>
<dbReference type="AlphaFoldDB" id="A0A1A6GJS0"/>
<feature type="region of interest" description="Disordered" evidence="1">
    <location>
        <begin position="1"/>
        <end position="34"/>
    </location>
</feature>
<accession>A0A1A6GJS0</accession>
<feature type="non-terminal residue" evidence="3">
    <location>
        <position position="86"/>
    </location>
</feature>
<dbReference type="STRING" id="56216.A0A1A6GJS0"/>